<proteinExistence type="predicted"/>
<dbReference type="EMBL" id="QJJQ01000010">
    <property type="protein sequence ID" value="PXW85683.1"/>
    <property type="molecule type" value="Genomic_DNA"/>
</dbReference>
<sequence length="205" mass="23909">MSKKFTDQEKVYIRQRLIEEGKKLFETFGLMKTSIGELTKSVGIAQGSFYNFFMSKEELYYEIIEQEEEKVQNELTEVLINKTLTKDRFAQFLHLGIKSLDKNPILSQLYDERVMQQLSRKVPVEKLALNADKDLSFFAPFITDWQEIGVMKKIDPEVIVSMIRSLILLSLQRKYIGEANFEETMTQFIQMMADGLVIEEASTYD</sequence>
<dbReference type="Proteomes" id="UP000247978">
    <property type="component" value="Unassembled WGS sequence"/>
</dbReference>
<dbReference type="PROSITE" id="PS01081">
    <property type="entry name" value="HTH_TETR_1"/>
    <property type="match status" value="1"/>
</dbReference>
<feature type="DNA-binding region" description="H-T-H motif" evidence="3">
    <location>
        <begin position="34"/>
        <end position="53"/>
    </location>
</feature>
<evidence type="ECO:0000313" key="5">
    <source>
        <dbReference type="EMBL" id="PXW85683.1"/>
    </source>
</evidence>
<dbReference type="GO" id="GO:0003677">
    <property type="term" value="F:DNA binding"/>
    <property type="evidence" value="ECO:0007669"/>
    <property type="project" value="UniProtKB-UniRule"/>
</dbReference>
<dbReference type="RefSeq" id="WP_110396137.1">
    <property type="nucleotide sequence ID" value="NZ_JADIJL010000018.1"/>
</dbReference>
<keyword evidence="2 3" id="KW-0238">DNA-binding</keyword>
<dbReference type="InterPro" id="IPR036271">
    <property type="entry name" value="Tet_transcr_reg_TetR-rel_C_sf"/>
</dbReference>
<dbReference type="Pfam" id="PF00440">
    <property type="entry name" value="TetR_N"/>
    <property type="match status" value="1"/>
</dbReference>
<dbReference type="Gene3D" id="1.10.357.10">
    <property type="entry name" value="Tetracycline Repressor, domain 2"/>
    <property type="match status" value="1"/>
</dbReference>
<dbReference type="InterPro" id="IPR023772">
    <property type="entry name" value="DNA-bd_HTH_TetR-type_CS"/>
</dbReference>
<dbReference type="PANTHER" id="PTHR43479">
    <property type="entry name" value="ACREF/ENVCD OPERON REPRESSOR-RELATED"/>
    <property type="match status" value="1"/>
</dbReference>
<dbReference type="InterPro" id="IPR050624">
    <property type="entry name" value="HTH-type_Tx_Regulator"/>
</dbReference>
<comment type="caution">
    <text evidence="5">The sequence shown here is derived from an EMBL/GenBank/DDBJ whole genome shotgun (WGS) entry which is preliminary data.</text>
</comment>
<keyword evidence="6" id="KW-1185">Reference proteome</keyword>
<dbReference type="InterPro" id="IPR001647">
    <property type="entry name" value="HTH_TetR"/>
</dbReference>
<evidence type="ECO:0000256" key="2">
    <source>
        <dbReference type="ARBA" id="ARBA00023125"/>
    </source>
</evidence>
<protein>
    <submittedName>
        <fullName evidence="5">TetR family transcriptional regulator</fullName>
    </submittedName>
</protein>
<dbReference type="SUPFAM" id="SSF46689">
    <property type="entry name" value="Homeodomain-like"/>
    <property type="match status" value="1"/>
</dbReference>
<evidence type="ECO:0000259" key="4">
    <source>
        <dbReference type="PROSITE" id="PS50977"/>
    </source>
</evidence>
<organism evidence="5 6">
    <name type="scientific">Pseudogracilibacillus auburnensis</name>
    <dbReference type="NCBI Taxonomy" id="1494959"/>
    <lineage>
        <taxon>Bacteria</taxon>
        <taxon>Bacillati</taxon>
        <taxon>Bacillota</taxon>
        <taxon>Bacilli</taxon>
        <taxon>Bacillales</taxon>
        <taxon>Bacillaceae</taxon>
        <taxon>Pseudogracilibacillus</taxon>
    </lineage>
</organism>
<name>A0A2V3VUR7_9BACI</name>
<dbReference type="PROSITE" id="PS50977">
    <property type="entry name" value="HTH_TETR_2"/>
    <property type="match status" value="1"/>
</dbReference>
<feature type="domain" description="HTH tetR-type" evidence="4">
    <location>
        <begin position="11"/>
        <end position="71"/>
    </location>
</feature>
<evidence type="ECO:0000256" key="3">
    <source>
        <dbReference type="PROSITE-ProRule" id="PRU00335"/>
    </source>
</evidence>
<keyword evidence="1" id="KW-0678">Repressor</keyword>
<dbReference type="AlphaFoldDB" id="A0A2V3VUR7"/>
<dbReference type="SUPFAM" id="SSF48498">
    <property type="entry name" value="Tetracyclin repressor-like, C-terminal domain"/>
    <property type="match status" value="1"/>
</dbReference>
<evidence type="ECO:0000256" key="1">
    <source>
        <dbReference type="ARBA" id="ARBA00022491"/>
    </source>
</evidence>
<dbReference type="OrthoDB" id="9812993at2"/>
<gene>
    <name evidence="5" type="ORF">DFR56_110189</name>
</gene>
<accession>A0A2V3VUR7</accession>
<dbReference type="InterPro" id="IPR009057">
    <property type="entry name" value="Homeodomain-like_sf"/>
</dbReference>
<dbReference type="PANTHER" id="PTHR43479:SF11">
    <property type="entry name" value="ACREF_ENVCD OPERON REPRESSOR-RELATED"/>
    <property type="match status" value="1"/>
</dbReference>
<reference evidence="5 6" key="1">
    <citation type="submission" date="2018-05" db="EMBL/GenBank/DDBJ databases">
        <title>Genomic Encyclopedia of Type Strains, Phase IV (KMG-IV): sequencing the most valuable type-strain genomes for metagenomic binning, comparative biology and taxonomic classification.</title>
        <authorList>
            <person name="Goeker M."/>
        </authorList>
    </citation>
    <scope>NUCLEOTIDE SEQUENCE [LARGE SCALE GENOMIC DNA]</scope>
    <source>
        <strain evidence="5 6">DSM 28556</strain>
    </source>
</reference>
<evidence type="ECO:0000313" key="6">
    <source>
        <dbReference type="Proteomes" id="UP000247978"/>
    </source>
</evidence>